<dbReference type="RefSeq" id="WP_232463408.1">
    <property type="nucleotide sequence ID" value="NZ_CP021434.1"/>
</dbReference>
<dbReference type="KEGG" id="tum:CBW65_23810"/>
<reference evidence="2" key="1">
    <citation type="submission" date="2017-05" db="EMBL/GenBank/DDBJ databases">
        <authorList>
            <person name="Sung H."/>
        </authorList>
    </citation>
    <scope>NUCLEOTIDE SEQUENCE [LARGE SCALE GENOMIC DNA]</scope>
    <source>
        <strain evidence="2">AR23208</strain>
    </source>
</reference>
<evidence type="ECO:0008006" key="3">
    <source>
        <dbReference type="Google" id="ProtNLM"/>
    </source>
</evidence>
<dbReference type="InterPro" id="IPR025716">
    <property type="entry name" value="Post-transcriptional_regulator"/>
</dbReference>
<dbReference type="Pfam" id="PF13797">
    <property type="entry name" value="Post_transc_reg"/>
    <property type="match status" value="1"/>
</dbReference>
<dbReference type="Proteomes" id="UP000195437">
    <property type="component" value="Chromosome"/>
</dbReference>
<evidence type="ECO:0000313" key="2">
    <source>
        <dbReference type="Proteomes" id="UP000195437"/>
    </source>
</evidence>
<gene>
    <name evidence="1" type="ORF">CBW65_23810</name>
</gene>
<organism evidence="1 2">
    <name type="scientific">Tumebacillus avium</name>
    <dbReference type="NCBI Taxonomy" id="1903704"/>
    <lineage>
        <taxon>Bacteria</taxon>
        <taxon>Bacillati</taxon>
        <taxon>Bacillota</taxon>
        <taxon>Bacilli</taxon>
        <taxon>Bacillales</taxon>
        <taxon>Alicyclobacillaceae</taxon>
        <taxon>Tumebacillus</taxon>
    </lineage>
</organism>
<dbReference type="AlphaFoldDB" id="A0A1Y0IVN8"/>
<proteinExistence type="predicted"/>
<accession>A0A1Y0IVN8</accession>
<name>A0A1Y0IVN8_9BACL</name>
<dbReference type="EMBL" id="CP021434">
    <property type="protein sequence ID" value="ARU64009.1"/>
    <property type="molecule type" value="Genomic_DNA"/>
</dbReference>
<sequence>MNEEHTAPAMDEAELNEVVRKLCISKAEELNLHGYEQVTGEDVWECVSGKYKRGLPPLHQLVNDVLSLKAHAFMNWLMVRTLKGE</sequence>
<keyword evidence="2" id="KW-1185">Reference proteome</keyword>
<protein>
    <recommendedName>
        <fullName evidence="3">Post-transcriptional regulator</fullName>
    </recommendedName>
</protein>
<evidence type="ECO:0000313" key="1">
    <source>
        <dbReference type="EMBL" id="ARU64009.1"/>
    </source>
</evidence>